<dbReference type="GO" id="GO:0005737">
    <property type="term" value="C:cytoplasm"/>
    <property type="evidence" value="ECO:0007669"/>
    <property type="project" value="UniProtKB-SubCell"/>
</dbReference>
<dbReference type="InterPro" id="IPR051476">
    <property type="entry name" value="Bac_ResReg_Asp_Phosphatase"/>
</dbReference>
<evidence type="ECO:0000256" key="5">
    <source>
        <dbReference type="ARBA" id="ARBA00038253"/>
    </source>
</evidence>
<keyword evidence="6" id="KW-0175">Coiled coil</keyword>
<reference evidence="8 9" key="1">
    <citation type="submission" date="2013-12" db="EMBL/GenBank/DDBJ databases">
        <authorList>
            <consortium name="DOE Joint Genome Institute"/>
            <person name="Eisen J."/>
            <person name="Huntemann M."/>
            <person name="Han J."/>
            <person name="Chen A."/>
            <person name="Kyrpides N."/>
            <person name="Mavromatis K."/>
            <person name="Markowitz V."/>
            <person name="Palaniappan K."/>
            <person name="Ivanova N."/>
            <person name="Schaumberg A."/>
            <person name="Pati A."/>
            <person name="Liolios K."/>
            <person name="Nordberg H.P."/>
            <person name="Cantor M.N."/>
            <person name="Hua S.X."/>
            <person name="Woyke T."/>
        </authorList>
    </citation>
    <scope>NUCLEOTIDE SEQUENCE [LARGE SCALE GENOMIC DNA]</scope>
    <source>
        <strain evidence="9">DSM 19437</strain>
    </source>
</reference>
<keyword evidence="4" id="KW-0802">TPR repeat</keyword>
<evidence type="ECO:0000256" key="7">
    <source>
        <dbReference type="SAM" id="Phobius"/>
    </source>
</evidence>
<proteinExistence type="inferred from homology"/>
<evidence type="ECO:0000256" key="6">
    <source>
        <dbReference type="SAM" id="Coils"/>
    </source>
</evidence>
<dbReference type="InterPro" id="IPR016032">
    <property type="entry name" value="Sig_transdc_resp-reg_C-effctor"/>
</dbReference>
<dbReference type="SUPFAM" id="SSF46894">
    <property type="entry name" value="C-terminal effector domain of the bipartite response regulators"/>
    <property type="match status" value="1"/>
</dbReference>
<evidence type="ECO:0008006" key="10">
    <source>
        <dbReference type="Google" id="ProtNLM"/>
    </source>
</evidence>
<evidence type="ECO:0000256" key="4">
    <source>
        <dbReference type="ARBA" id="ARBA00022803"/>
    </source>
</evidence>
<dbReference type="GO" id="GO:0003677">
    <property type="term" value="F:DNA binding"/>
    <property type="evidence" value="ECO:0007669"/>
    <property type="project" value="InterPro"/>
</dbReference>
<dbReference type="Proteomes" id="UP000003586">
    <property type="component" value="Chromosome"/>
</dbReference>
<evidence type="ECO:0000313" key="8">
    <source>
        <dbReference type="EMBL" id="AHF17972.1"/>
    </source>
</evidence>
<keyword evidence="7" id="KW-1133">Transmembrane helix</keyword>
<dbReference type="STRING" id="929713.NIASO_17905"/>
<gene>
    <name evidence="8" type="ORF">NIASO_17905</name>
</gene>
<dbReference type="PANTHER" id="PTHR46630:SF1">
    <property type="entry name" value="TETRATRICOPEPTIDE REPEAT PROTEIN 29"/>
    <property type="match status" value="1"/>
</dbReference>
<keyword evidence="2" id="KW-0963">Cytoplasm</keyword>
<keyword evidence="9" id="KW-1185">Reference proteome</keyword>
<dbReference type="eggNOG" id="COG2771">
    <property type="taxonomic scope" value="Bacteria"/>
</dbReference>
<keyword evidence="7" id="KW-0812">Transmembrane</keyword>
<name>W0F4N4_9BACT</name>
<evidence type="ECO:0000256" key="2">
    <source>
        <dbReference type="ARBA" id="ARBA00022490"/>
    </source>
</evidence>
<feature type="transmembrane region" description="Helical" evidence="7">
    <location>
        <begin position="394"/>
        <end position="411"/>
    </location>
</feature>
<evidence type="ECO:0000256" key="3">
    <source>
        <dbReference type="ARBA" id="ARBA00022737"/>
    </source>
</evidence>
<dbReference type="PANTHER" id="PTHR46630">
    <property type="entry name" value="TETRATRICOPEPTIDE REPEAT PROTEIN 29"/>
    <property type="match status" value="1"/>
</dbReference>
<dbReference type="Gene3D" id="1.25.40.10">
    <property type="entry name" value="Tetratricopeptide repeat domain"/>
    <property type="match status" value="2"/>
</dbReference>
<dbReference type="Pfam" id="PF13181">
    <property type="entry name" value="TPR_8"/>
    <property type="match status" value="1"/>
</dbReference>
<comment type="similarity">
    <text evidence="5">Belongs to the Rap family.</text>
</comment>
<evidence type="ECO:0000313" key="9">
    <source>
        <dbReference type="Proteomes" id="UP000003586"/>
    </source>
</evidence>
<protein>
    <recommendedName>
        <fullName evidence="10">HTH luxR-type domain-containing protein</fullName>
    </recommendedName>
</protein>
<dbReference type="KEGG" id="nso:NIASO_17905"/>
<dbReference type="AlphaFoldDB" id="W0F4N4"/>
<feature type="coiled-coil region" evidence="6">
    <location>
        <begin position="371"/>
        <end position="462"/>
    </location>
</feature>
<dbReference type="GO" id="GO:0006355">
    <property type="term" value="P:regulation of DNA-templated transcription"/>
    <property type="evidence" value="ECO:0007669"/>
    <property type="project" value="InterPro"/>
</dbReference>
<keyword evidence="7" id="KW-0472">Membrane</keyword>
<sequence>MRGIYLLIFFILNSFFLMGQTLPVSDWVKRLEDNSKSQVIRHYSVYYDITKIDSASRIRAAISIEKACSKGNKRLRLLGRSVKAKLFFYYLKEGDSLYASQMKACLNEAVEMEDPYLQAEFGRWYAEMLNSMNQTELAVQYATTSLQLHHYLGLENFAAVSIFYMWLGEALLVAGYPGDAIDYLRTGLRLADTLVKPFRFMYTYNNLGLAYRKLEKHDSALFYFEKLRKYCMEIKKPAWQEIAYKNRLPSFVALGMLDSAKIVDARLFEIAKHSKEPDDSLIAYEMMGKIAMKEKDFQKAIPALLKSAALNKGRNKELLNRVYESLAACYETIGQPAKAYSYSKWERIYNDSVSRTRELSNNRYIFIKAAYEKEQLALKSMTEEKREAINKRNTGIALLVFMAALAAGWLNRRRKKAEKHQQLAAKELERFKEEVIKKNSRIEELQTSIEQQQHQQQDAQTIEELSHQMILTETDWQHFKSLFEKTHPAFFKMLRDKAPGITEAEQRMAALIKIRLNTKQIAAMQGIGVDSVHKTRQRLRQRFGTTSTNELETIIAAI</sequence>
<dbReference type="InterPro" id="IPR019734">
    <property type="entry name" value="TPR_rpt"/>
</dbReference>
<dbReference type="SMART" id="SM00028">
    <property type="entry name" value="TPR"/>
    <property type="match status" value="3"/>
</dbReference>
<organism evidence="8 9">
    <name type="scientific">Niabella soli DSM 19437</name>
    <dbReference type="NCBI Taxonomy" id="929713"/>
    <lineage>
        <taxon>Bacteria</taxon>
        <taxon>Pseudomonadati</taxon>
        <taxon>Bacteroidota</taxon>
        <taxon>Chitinophagia</taxon>
        <taxon>Chitinophagales</taxon>
        <taxon>Chitinophagaceae</taxon>
        <taxon>Niabella</taxon>
    </lineage>
</organism>
<dbReference type="InterPro" id="IPR011990">
    <property type="entry name" value="TPR-like_helical_dom_sf"/>
</dbReference>
<accession>W0F4N4</accession>
<dbReference type="EMBL" id="CP007035">
    <property type="protein sequence ID" value="AHF17972.1"/>
    <property type="molecule type" value="Genomic_DNA"/>
</dbReference>
<dbReference type="HOGENOM" id="CLU_478836_0_0_10"/>
<keyword evidence="3" id="KW-0677">Repeat</keyword>
<evidence type="ECO:0000256" key="1">
    <source>
        <dbReference type="ARBA" id="ARBA00004496"/>
    </source>
</evidence>
<dbReference type="SUPFAM" id="SSF48452">
    <property type="entry name" value="TPR-like"/>
    <property type="match status" value="2"/>
</dbReference>
<comment type="subcellular location">
    <subcellularLocation>
        <location evidence="1">Cytoplasm</location>
    </subcellularLocation>
</comment>